<evidence type="ECO:0000313" key="4">
    <source>
        <dbReference type="EMBL" id="KMZ61335.1"/>
    </source>
</evidence>
<dbReference type="GO" id="GO:0004553">
    <property type="term" value="F:hydrolase activity, hydrolyzing O-glycosyl compounds"/>
    <property type="evidence" value="ECO:0007669"/>
    <property type="project" value="InterPro"/>
</dbReference>
<dbReference type="InterPro" id="IPR044791">
    <property type="entry name" value="Beta-glucanase/XTH"/>
</dbReference>
<organism evidence="5 6">
    <name type="scientific">Zostera marina</name>
    <name type="common">Eelgrass</name>
    <dbReference type="NCBI Taxonomy" id="29655"/>
    <lineage>
        <taxon>Eukaryota</taxon>
        <taxon>Viridiplantae</taxon>
        <taxon>Streptophyta</taxon>
        <taxon>Embryophyta</taxon>
        <taxon>Tracheophyta</taxon>
        <taxon>Spermatophyta</taxon>
        <taxon>Magnoliopsida</taxon>
        <taxon>Liliopsida</taxon>
        <taxon>Zosteraceae</taxon>
        <taxon>Zostera</taxon>
    </lineage>
</organism>
<dbReference type="OMA" id="NTYTITW"/>
<dbReference type="SUPFAM" id="SSF49899">
    <property type="entry name" value="Concanavalin A-like lectins/glucanases"/>
    <property type="match status" value="1"/>
</dbReference>
<dbReference type="Proteomes" id="UP000036987">
    <property type="component" value="Unassembled WGS sequence"/>
</dbReference>
<feature type="domain" description="GH16" evidence="3">
    <location>
        <begin position="4"/>
        <end position="50"/>
    </location>
</feature>
<keyword evidence="2" id="KW-0326">Glycosidase</keyword>
<dbReference type="InterPro" id="IPR000757">
    <property type="entry name" value="Beta-glucanase-like"/>
</dbReference>
<evidence type="ECO:0000256" key="1">
    <source>
        <dbReference type="ARBA" id="ARBA00022801"/>
    </source>
</evidence>
<proteinExistence type="predicted"/>
<dbReference type="Pfam" id="PF00722">
    <property type="entry name" value="Glyco_hydro_16"/>
    <property type="match status" value="1"/>
</dbReference>
<evidence type="ECO:0000313" key="6">
    <source>
        <dbReference type="Proteomes" id="UP000036987"/>
    </source>
</evidence>
<dbReference type="STRING" id="29655.A0A0K9NXQ3"/>
<keyword evidence="6" id="KW-1185">Reference proteome</keyword>
<gene>
    <name evidence="5" type="ORF">ZOSMA_518G00020</name>
    <name evidence="4" type="ORF">ZOSMA_534G00020</name>
</gene>
<accession>A0A0K9NXQ3</accession>
<dbReference type="GO" id="GO:0005975">
    <property type="term" value="P:carbohydrate metabolic process"/>
    <property type="evidence" value="ECO:0007669"/>
    <property type="project" value="InterPro"/>
</dbReference>
<reference evidence="6" key="2">
    <citation type="journal article" date="2016" name="Nature">
        <title>The genome of the seagrass Zostera marina reveals angiosperm adaptation to the sea.</title>
        <authorList>
            <person name="Olsen J.L."/>
            <person name="Rouze P."/>
            <person name="Verhelst B."/>
            <person name="Lin Y.-C."/>
            <person name="Bayer T."/>
            <person name="Collen J."/>
            <person name="Dattolo E."/>
            <person name="De Paoli E."/>
            <person name="Dittami S."/>
            <person name="Maumus F."/>
            <person name="Michel G."/>
            <person name="Kersting A."/>
            <person name="Lauritano C."/>
            <person name="Lohaus R."/>
            <person name="Toepel M."/>
            <person name="Tonon T."/>
            <person name="Vanneste K."/>
            <person name="Amirebrahimi M."/>
            <person name="Brakel J."/>
            <person name="Bostroem C."/>
            <person name="Chovatia M."/>
            <person name="Grimwood J."/>
            <person name="Jenkins J.W."/>
            <person name="Jueterbock A."/>
            <person name="Mraz A."/>
            <person name="Stam W.T."/>
            <person name="Tice H."/>
            <person name="Bornberg-Bauer E."/>
            <person name="Green P.J."/>
            <person name="Pearson G.A."/>
            <person name="Procaccini G."/>
            <person name="Duarte C.M."/>
            <person name="Schmutz J."/>
            <person name="Reusch T.B.H."/>
            <person name="Van de Peer Y."/>
        </authorList>
    </citation>
    <scope>NUCLEOTIDE SEQUENCE [LARGE SCALE GENOMIC DNA]</scope>
    <source>
        <strain evidence="6">cv. Finnish</strain>
    </source>
</reference>
<sequence>MQISSQGYNHDKIDFEFLGNLSGRPYTLHTNIYSHGKGNREQLFQLWFDALL</sequence>
<dbReference type="InterPro" id="IPR013320">
    <property type="entry name" value="ConA-like_dom_sf"/>
</dbReference>
<dbReference type="Gene3D" id="2.60.120.200">
    <property type="match status" value="1"/>
</dbReference>
<evidence type="ECO:0000256" key="2">
    <source>
        <dbReference type="ARBA" id="ARBA00023295"/>
    </source>
</evidence>
<dbReference type="PANTHER" id="PTHR31062">
    <property type="entry name" value="XYLOGLUCAN ENDOTRANSGLUCOSYLASE/HYDROLASE PROTEIN 8-RELATED"/>
    <property type="match status" value="1"/>
</dbReference>
<dbReference type="AlphaFoldDB" id="A0A0K9NXQ3"/>
<evidence type="ECO:0000313" key="5">
    <source>
        <dbReference type="EMBL" id="KMZ61566.1"/>
    </source>
</evidence>
<dbReference type="EMBL" id="LFYR01001498">
    <property type="protein sequence ID" value="KMZ61335.1"/>
    <property type="molecule type" value="Genomic_DNA"/>
</dbReference>
<reference evidence="5" key="1">
    <citation type="submission" date="2015-06" db="EMBL/GenBank/DDBJ databases">
        <title>The genome of the seagrass Zostera marina.</title>
        <authorList>
            <person name="Olsen J.L."/>
            <person name="Schmutz J."/>
            <person name="Jenkins J."/>
            <person name="Grimwood J."/>
            <person name="Amirebrahimi M."/>
            <person name="Tice H."/>
            <person name="Chovatia M."/>
            <person name="Van de Peer Y."/>
            <person name="Rouze P."/>
            <person name="Verhelst B."/>
            <person name="Lin Y.-C."/>
        </authorList>
    </citation>
    <scope>NUCLEOTIDE SEQUENCE [LARGE SCALE GENOMIC DNA]</scope>
    <source>
        <strain evidence="5">Finnish</strain>
    </source>
</reference>
<name>A0A0K9NXQ3_ZOSMR</name>
<protein>
    <submittedName>
        <fullName evidence="4">E3 ubiquitin-protein ligase, ATL family</fullName>
    </submittedName>
</protein>
<dbReference type="EMBL" id="LFYR01001468">
    <property type="protein sequence ID" value="KMZ61566.1"/>
    <property type="molecule type" value="Genomic_DNA"/>
</dbReference>
<keyword evidence="1" id="KW-0378">Hydrolase</keyword>
<comment type="caution">
    <text evidence="5">The sequence shown here is derived from an EMBL/GenBank/DDBJ whole genome shotgun (WGS) entry which is preliminary data.</text>
</comment>
<evidence type="ECO:0000259" key="3">
    <source>
        <dbReference type="Pfam" id="PF00722"/>
    </source>
</evidence>
<dbReference type="OrthoDB" id="768148at2759"/>